<organism evidence="7 8">
    <name type="scientific">Actinomyces israelii</name>
    <dbReference type="NCBI Taxonomy" id="1659"/>
    <lineage>
        <taxon>Bacteria</taxon>
        <taxon>Bacillati</taxon>
        <taxon>Actinomycetota</taxon>
        <taxon>Actinomycetes</taxon>
        <taxon>Actinomycetales</taxon>
        <taxon>Actinomycetaceae</taxon>
        <taxon>Actinomyces</taxon>
    </lineage>
</organism>
<evidence type="ECO:0000256" key="3">
    <source>
        <dbReference type="ARBA" id="ARBA00022741"/>
    </source>
</evidence>
<evidence type="ECO:0000259" key="6">
    <source>
        <dbReference type="PROSITE" id="PS50893"/>
    </source>
</evidence>
<evidence type="ECO:0000256" key="1">
    <source>
        <dbReference type="ARBA" id="ARBA00004202"/>
    </source>
</evidence>
<evidence type="ECO:0000256" key="5">
    <source>
        <dbReference type="ARBA" id="ARBA00023251"/>
    </source>
</evidence>
<keyword evidence="2" id="KW-0813">Transport</keyword>
<name>A0ABT4ICE8_9ACTO</name>
<dbReference type="Gene3D" id="3.40.50.300">
    <property type="entry name" value="P-loop containing nucleotide triphosphate hydrolases"/>
    <property type="match status" value="1"/>
</dbReference>
<comment type="subcellular location">
    <subcellularLocation>
        <location evidence="1">Cell membrane</location>
        <topology evidence="1">Peripheral membrane protein</topology>
    </subcellularLocation>
</comment>
<reference evidence="7" key="1">
    <citation type="submission" date="2022-10" db="EMBL/GenBank/DDBJ databases">
        <title>Genome sequence of Actinomyces israelii ATCC 10048.</title>
        <authorList>
            <person name="Watt R.M."/>
            <person name="Tong W.M."/>
        </authorList>
    </citation>
    <scope>NUCLEOTIDE SEQUENCE</scope>
    <source>
        <strain evidence="7">ATCC 10048</strain>
    </source>
</reference>
<evidence type="ECO:0000256" key="2">
    <source>
        <dbReference type="ARBA" id="ARBA00022448"/>
    </source>
</evidence>
<evidence type="ECO:0000256" key="4">
    <source>
        <dbReference type="ARBA" id="ARBA00022840"/>
    </source>
</evidence>
<keyword evidence="8" id="KW-1185">Reference proteome</keyword>
<dbReference type="SUPFAM" id="SSF52540">
    <property type="entry name" value="P-loop containing nucleoside triphosphate hydrolases"/>
    <property type="match status" value="1"/>
</dbReference>
<sequence length="330" mass="34358">MSSTPSPTLTRPAAGPVGAAPAAPAVRVRGLRKTFGPVVAVDSLDLTVTPGEVIAFLGPNGAGKSTTLDVLLGFTRPDSGTAAVLGVEPREAVRAGRVGAVLQTGGILPSYTVRQTLDIIASLQLRAPDVEAIIDQTDLRGILRRRVARCSGGEVQRIRLAMALMAQPELLILDEPTTGLDPNARAAFWATMRAQTEAGRSILFATHYLQEAADFADRIVIIDRGRLVASGSVDEVRAMGEGTTVSATWRGLTGPAELRAALAPVSDSLLAAAVHGEHLEVRTTAPDDVARLLLTTTPAAHLGITALSLEEIFAELVGEEHDGAGPARAA</sequence>
<keyword evidence="4 7" id="KW-0067">ATP-binding</keyword>
<dbReference type="EMBL" id="JAPTMY010000053">
    <property type="protein sequence ID" value="MCZ0859432.1"/>
    <property type="molecule type" value="Genomic_DNA"/>
</dbReference>
<dbReference type="CDD" id="cd03230">
    <property type="entry name" value="ABC_DR_subfamily_A"/>
    <property type="match status" value="1"/>
</dbReference>
<keyword evidence="3" id="KW-0547">Nucleotide-binding</keyword>
<proteinExistence type="predicted"/>
<comment type="caution">
    <text evidence="7">The sequence shown here is derived from an EMBL/GenBank/DDBJ whole genome shotgun (WGS) entry which is preliminary data.</text>
</comment>
<dbReference type="GO" id="GO:0005524">
    <property type="term" value="F:ATP binding"/>
    <property type="evidence" value="ECO:0007669"/>
    <property type="project" value="UniProtKB-KW"/>
</dbReference>
<dbReference type="InterPro" id="IPR003593">
    <property type="entry name" value="AAA+_ATPase"/>
</dbReference>
<dbReference type="InterPro" id="IPR027417">
    <property type="entry name" value="P-loop_NTPase"/>
</dbReference>
<protein>
    <submittedName>
        <fullName evidence="7">ABC transporter ATP-binding protein</fullName>
    </submittedName>
</protein>
<accession>A0ABT4ICE8</accession>
<dbReference type="Proteomes" id="UP001072034">
    <property type="component" value="Unassembled WGS sequence"/>
</dbReference>
<dbReference type="Pfam" id="PF00005">
    <property type="entry name" value="ABC_tran"/>
    <property type="match status" value="1"/>
</dbReference>
<evidence type="ECO:0000313" key="8">
    <source>
        <dbReference type="Proteomes" id="UP001072034"/>
    </source>
</evidence>
<keyword evidence="5" id="KW-0046">Antibiotic resistance</keyword>
<evidence type="ECO:0000313" key="7">
    <source>
        <dbReference type="EMBL" id="MCZ0859432.1"/>
    </source>
</evidence>
<dbReference type="InterPro" id="IPR050763">
    <property type="entry name" value="ABC_transporter_ATP-binding"/>
</dbReference>
<dbReference type="InterPro" id="IPR003439">
    <property type="entry name" value="ABC_transporter-like_ATP-bd"/>
</dbReference>
<dbReference type="PROSITE" id="PS50893">
    <property type="entry name" value="ABC_TRANSPORTER_2"/>
    <property type="match status" value="1"/>
</dbReference>
<gene>
    <name evidence="7" type="ORF">OHJ16_15465</name>
</gene>
<dbReference type="SMART" id="SM00382">
    <property type="entry name" value="AAA"/>
    <property type="match status" value="1"/>
</dbReference>
<dbReference type="PANTHER" id="PTHR42711:SF17">
    <property type="entry name" value="ABC TRANSPORTER ATP-BINDING PROTEIN"/>
    <property type="match status" value="1"/>
</dbReference>
<feature type="domain" description="ABC transporter" evidence="6">
    <location>
        <begin position="26"/>
        <end position="249"/>
    </location>
</feature>
<dbReference type="RefSeq" id="WP_268918642.1">
    <property type="nucleotide sequence ID" value="NZ_JAPTMY010000053.1"/>
</dbReference>
<dbReference type="PANTHER" id="PTHR42711">
    <property type="entry name" value="ABC TRANSPORTER ATP-BINDING PROTEIN"/>
    <property type="match status" value="1"/>
</dbReference>